<gene>
    <name evidence="2" type="ORF">g.10921</name>
</gene>
<feature type="compositionally biased region" description="Low complexity" evidence="1">
    <location>
        <begin position="38"/>
        <end position="51"/>
    </location>
</feature>
<name>A0A1B6FXH2_9HEMI</name>
<dbReference type="EMBL" id="GECZ01014874">
    <property type="protein sequence ID" value="JAS54895.1"/>
    <property type="molecule type" value="Transcribed_RNA"/>
</dbReference>
<feature type="compositionally biased region" description="Polar residues" evidence="1">
    <location>
        <begin position="15"/>
        <end position="26"/>
    </location>
</feature>
<evidence type="ECO:0000256" key="1">
    <source>
        <dbReference type="SAM" id="MobiDB-lite"/>
    </source>
</evidence>
<proteinExistence type="predicted"/>
<reference evidence="2" key="1">
    <citation type="submission" date="2015-11" db="EMBL/GenBank/DDBJ databases">
        <title>De novo transcriptome assembly of four potential Pierce s Disease insect vectors from Arizona vineyards.</title>
        <authorList>
            <person name="Tassone E.E."/>
        </authorList>
    </citation>
    <scope>NUCLEOTIDE SEQUENCE</scope>
</reference>
<protein>
    <submittedName>
        <fullName evidence="2">Uncharacterized protein</fullName>
    </submittedName>
</protein>
<evidence type="ECO:0000313" key="2">
    <source>
        <dbReference type="EMBL" id="JAS54895.1"/>
    </source>
</evidence>
<organism evidence="2">
    <name type="scientific">Cuerna arida</name>
    <dbReference type="NCBI Taxonomy" id="1464854"/>
    <lineage>
        <taxon>Eukaryota</taxon>
        <taxon>Metazoa</taxon>
        <taxon>Ecdysozoa</taxon>
        <taxon>Arthropoda</taxon>
        <taxon>Hexapoda</taxon>
        <taxon>Insecta</taxon>
        <taxon>Pterygota</taxon>
        <taxon>Neoptera</taxon>
        <taxon>Paraneoptera</taxon>
        <taxon>Hemiptera</taxon>
        <taxon>Auchenorrhyncha</taxon>
        <taxon>Membracoidea</taxon>
        <taxon>Cicadellidae</taxon>
        <taxon>Cicadellinae</taxon>
        <taxon>Proconiini</taxon>
        <taxon>Cuerna</taxon>
    </lineage>
</organism>
<accession>A0A1B6FXH2</accession>
<feature type="non-terminal residue" evidence="2">
    <location>
        <position position="1"/>
    </location>
</feature>
<feature type="non-terminal residue" evidence="2">
    <location>
        <position position="175"/>
    </location>
</feature>
<dbReference type="AlphaFoldDB" id="A0A1B6FXH2"/>
<sequence>NNNNNNNTVLFKHGTGQTTPLPSENSAGMEWPSSYNTGYSPGSGYPASGYPSELTPIEPTMSSHLPTVLPDTSVSSHVDYSMFNLKSSSPDTLECGGGGGGGGGTVTALQPATHRYDSGYSGAGGYWGGSCTAPAPQNYNYYNSASPAPATQGYHPPPPPPPVMFYHPSLYSSPD</sequence>
<feature type="region of interest" description="Disordered" evidence="1">
    <location>
        <begin position="1"/>
        <end position="51"/>
    </location>
</feature>